<dbReference type="SUPFAM" id="SSF47757">
    <property type="entry name" value="Chemotaxis receptor methyltransferase CheR, N-terminal domain"/>
    <property type="match status" value="1"/>
</dbReference>
<evidence type="ECO:0000256" key="7">
    <source>
        <dbReference type="SAM" id="MobiDB-lite"/>
    </source>
</evidence>
<dbReference type="GO" id="GO:0000156">
    <property type="term" value="F:phosphorelay response regulator activity"/>
    <property type="evidence" value="ECO:0007669"/>
    <property type="project" value="InterPro"/>
</dbReference>
<evidence type="ECO:0000256" key="2">
    <source>
        <dbReference type="ARBA" id="ARBA00012534"/>
    </source>
</evidence>
<dbReference type="SMART" id="SM00091">
    <property type="entry name" value="PAS"/>
    <property type="match status" value="2"/>
</dbReference>
<feature type="region of interest" description="Disordered" evidence="7">
    <location>
        <begin position="1"/>
        <end position="39"/>
    </location>
</feature>
<dbReference type="InterPro" id="IPR036804">
    <property type="entry name" value="CheR_N_sf"/>
</dbReference>
<dbReference type="PATRIC" id="fig|1434113.4.peg.1111"/>
<dbReference type="InterPro" id="IPR000014">
    <property type="entry name" value="PAS"/>
</dbReference>
<dbReference type="EC" id="2.1.1.80" evidence="2"/>
<evidence type="ECO:0000259" key="9">
    <source>
        <dbReference type="PROSITE" id="PS50113"/>
    </source>
</evidence>
<feature type="domain" description="CheR-type methyltransferase" evidence="11">
    <location>
        <begin position="236"/>
        <end position="509"/>
    </location>
</feature>
<dbReference type="CDD" id="cd00130">
    <property type="entry name" value="PAS"/>
    <property type="match status" value="1"/>
</dbReference>
<dbReference type="Gene3D" id="3.40.50.180">
    <property type="entry name" value="Methylesterase CheB, C-terminal domain"/>
    <property type="match status" value="1"/>
</dbReference>
<keyword evidence="6" id="KW-0378">Hydrolase</keyword>
<dbReference type="AlphaFoldDB" id="A0A0E3RUC6"/>
<dbReference type="Proteomes" id="UP000033071">
    <property type="component" value="Chromosome"/>
</dbReference>
<evidence type="ECO:0000313" key="12">
    <source>
        <dbReference type="EMBL" id="AKB70776.1"/>
    </source>
</evidence>
<evidence type="ECO:0000259" key="8">
    <source>
        <dbReference type="PROSITE" id="PS50112"/>
    </source>
</evidence>
<dbReference type="InterPro" id="IPR000780">
    <property type="entry name" value="CheR_MeTrfase"/>
</dbReference>
<feature type="active site" evidence="6">
    <location>
        <position position="54"/>
    </location>
</feature>
<dbReference type="InterPro" id="IPR022642">
    <property type="entry name" value="CheR_C"/>
</dbReference>
<feature type="compositionally biased region" description="Basic and acidic residues" evidence="7">
    <location>
        <begin position="1"/>
        <end position="34"/>
    </location>
</feature>
<evidence type="ECO:0000256" key="4">
    <source>
        <dbReference type="ARBA" id="ARBA00022679"/>
    </source>
</evidence>
<dbReference type="PROSITE" id="PS50112">
    <property type="entry name" value="PAS"/>
    <property type="match status" value="1"/>
</dbReference>
<dbReference type="InterPro" id="IPR013767">
    <property type="entry name" value="PAS_fold"/>
</dbReference>
<dbReference type="InterPro" id="IPR050903">
    <property type="entry name" value="Bact_Chemotaxis_MeTrfase"/>
</dbReference>
<dbReference type="CDD" id="cd16434">
    <property type="entry name" value="CheB-CheR_fusion"/>
    <property type="match status" value="1"/>
</dbReference>
<dbReference type="InterPro" id="IPR000673">
    <property type="entry name" value="Sig_transdc_resp-reg_Me-estase"/>
</dbReference>
<dbReference type="GO" id="GO:0006355">
    <property type="term" value="P:regulation of DNA-templated transcription"/>
    <property type="evidence" value="ECO:0007669"/>
    <property type="project" value="InterPro"/>
</dbReference>
<name>A0A0E3RUC6_METMZ</name>
<dbReference type="Pfam" id="PF03705">
    <property type="entry name" value="CheR_N"/>
    <property type="match status" value="1"/>
</dbReference>
<keyword evidence="3 12" id="KW-0489">Methyltransferase</keyword>
<dbReference type="SMART" id="SM00138">
    <property type="entry name" value="MeTrc"/>
    <property type="match status" value="1"/>
</dbReference>
<evidence type="ECO:0000259" key="10">
    <source>
        <dbReference type="PROSITE" id="PS50122"/>
    </source>
</evidence>
<dbReference type="GO" id="GO:0032259">
    <property type="term" value="P:methylation"/>
    <property type="evidence" value="ECO:0007669"/>
    <property type="project" value="UniProtKB-KW"/>
</dbReference>
<gene>
    <name evidence="12" type="ORF">MSMAC_0886</name>
</gene>
<keyword evidence="4 12" id="KW-0808">Transferase</keyword>
<dbReference type="InterPro" id="IPR022641">
    <property type="entry name" value="CheR_N"/>
</dbReference>
<dbReference type="HOGENOM" id="CLU_000892_0_2_2"/>
<keyword evidence="6" id="KW-0145">Chemotaxis</keyword>
<proteinExistence type="predicted"/>
<feature type="active site" evidence="6">
    <location>
        <position position="83"/>
    </location>
</feature>
<evidence type="ECO:0000256" key="6">
    <source>
        <dbReference type="PROSITE-ProRule" id="PRU00050"/>
    </source>
</evidence>
<reference evidence="12 13" key="1">
    <citation type="submission" date="2014-07" db="EMBL/GenBank/DDBJ databases">
        <title>Methanogenic archaea and the global carbon cycle.</title>
        <authorList>
            <person name="Henriksen J.R."/>
            <person name="Luke J."/>
            <person name="Reinhart S."/>
            <person name="Benedict M.N."/>
            <person name="Youngblut N.D."/>
            <person name="Metcalf M.E."/>
            <person name="Whitaker R.J."/>
            <person name="Metcalf W.W."/>
        </authorList>
    </citation>
    <scope>NUCLEOTIDE SEQUENCE [LARGE SCALE GENOMIC DNA]</scope>
    <source>
        <strain evidence="12 13">C16</strain>
    </source>
</reference>
<dbReference type="SUPFAM" id="SSF53335">
    <property type="entry name" value="S-adenosyl-L-methionine-dependent methyltransferases"/>
    <property type="match status" value="1"/>
</dbReference>
<dbReference type="InterPro" id="IPR035965">
    <property type="entry name" value="PAS-like_dom_sf"/>
</dbReference>
<evidence type="ECO:0000313" key="13">
    <source>
        <dbReference type="Proteomes" id="UP000033071"/>
    </source>
</evidence>
<dbReference type="Pfam" id="PF13596">
    <property type="entry name" value="PAS_10"/>
    <property type="match status" value="1"/>
</dbReference>
<dbReference type="GeneID" id="24880780"/>
<dbReference type="PROSITE" id="PS50123">
    <property type="entry name" value="CHER"/>
    <property type="match status" value="1"/>
</dbReference>
<dbReference type="PROSITE" id="PS50113">
    <property type="entry name" value="PAC"/>
    <property type="match status" value="1"/>
</dbReference>
<dbReference type="RefSeq" id="WP_137726811.1">
    <property type="nucleotide sequence ID" value="NZ_CP009514.1"/>
</dbReference>
<evidence type="ECO:0000256" key="1">
    <source>
        <dbReference type="ARBA" id="ARBA00001541"/>
    </source>
</evidence>
<dbReference type="Pfam" id="PF00989">
    <property type="entry name" value="PAS"/>
    <property type="match status" value="1"/>
</dbReference>
<dbReference type="GO" id="GO:0008984">
    <property type="term" value="F:protein-glutamate methylesterase activity"/>
    <property type="evidence" value="ECO:0007669"/>
    <property type="project" value="InterPro"/>
</dbReference>
<feature type="domain" description="CheB-type methylesterase" evidence="10">
    <location>
        <begin position="45"/>
        <end position="233"/>
    </location>
</feature>
<dbReference type="EMBL" id="CP009514">
    <property type="protein sequence ID" value="AKB70776.1"/>
    <property type="molecule type" value="Genomic_DNA"/>
</dbReference>
<feature type="region of interest" description="Disordered" evidence="7">
    <location>
        <begin position="711"/>
        <end position="730"/>
    </location>
</feature>
<dbReference type="KEGG" id="mmac:MSMAC_0886"/>
<dbReference type="NCBIfam" id="TIGR00229">
    <property type="entry name" value="sensory_box"/>
    <property type="match status" value="1"/>
</dbReference>
<feature type="active site" evidence="6">
    <location>
        <position position="175"/>
    </location>
</feature>
<dbReference type="InterPro" id="IPR029063">
    <property type="entry name" value="SAM-dependent_MTases_sf"/>
</dbReference>
<dbReference type="InterPro" id="IPR000700">
    <property type="entry name" value="PAS-assoc_C"/>
</dbReference>
<dbReference type="Pfam" id="PF01339">
    <property type="entry name" value="CheB_methylest"/>
    <property type="match status" value="1"/>
</dbReference>
<accession>A0A0E3RUC6</accession>
<dbReference type="SUPFAM" id="SSF52738">
    <property type="entry name" value="Methylesterase CheB, C-terminal domain"/>
    <property type="match status" value="1"/>
</dbReference>
<dbReference type="Gene3D" id="3.30.450.20">
    <property type="entry name" value="PAS domain"/>
    <property type="match status" value="2"/>
</dbReference>
<dbReference type="GO" id="GO:0006935">
    <property type="term" value="P:chemotaxis"/>
    <property type="evidence" value="ECO:0007669"/>
    <property type="project" value="UniProtKB-UniRule"/>
</dbReference>
<dbReference type="GO" id="GO:0005737">
    <property type="term" value="C:cytoplasm"/>
    <property type="evidence" value="ECO:0007669"/>
    <property type="project" value="InterPro"/>
</dbReference>
<dbReference type="PRINTS" id="PR00996">
    <property type="entry name" value="CHERMTFRASE"/>
</dbReference>
<keyword evidence="5" id="KW-0949">S-adenosyl-L-methionine</keyword>
<dbReference type="SUPFAM" id="SSF55785">
    <property type="entry name" value="PYP-like sensor domain (PAS domain)"/>
    <property type="match status" value="2"/>
</dbReference>
<organism evidence="12 13">
    <name type="scientific">Methanosarcina mazei C16</name>
    <dbReference type="NCBI Taxonomy" id="1434113"/>
    <lineage>
        <taxon>Archaea</taxon>
        <taxon>Methanobacteriati</taxon>
        <taxon>Methanobacteriota</taxon>
        <taxon>Stenosarchaea group</taxon>
        <taxon>Methanomicrobia</taxon>
        <taxon>Methanosarcinales</taxon>
        <taxon>Methanosarcinaceae</taxon>
        <taxon>Methanosarcina</taxon>
    </lineage>
</organism>
<dbReference type="Pfam" id="PF01739">
    <property type="entry name" value="CheR"/>
    <property type="match status" value="1"/>
</dbReference>
<dbReference type="GO" id="GO:0008983">
    <property type="term" value="F:protein-glutamate O-methyltransferase activity"/>
    <property type="evidence" value="ECO:0007669"/>
    <property type="project" value="UniProtKB-EC"/>
</dbReference>
<comment type="catalytic activity">
    <reaction evidence="1">
        <text>L-glutamyl-[protein] + S-adenosyl-L-methionine = [protein]-L-glutamate 5-O-methyl ester + S-adenosyl-L-homocysteine</text>
        <dbReference type="Rhea" id="RHEA:24452"/>
        <dbReference type="Rhea" id="RHEA-COMP:10208"/>
        <dbReference type="Rhea" id="RHEA-COMP:10311"/>
        <dbReference type="ChEBI" id="CHEBI:29973"/>
        <dbReference type="ChEBI" id="CHEBI:57856"/>
        <dbReference type="ChEBI" id="CHEBI:59789"/>
        <dbReference type="ChEBI" id="CHEBI:82795"/>
        <dbReference type="EC" id="2.1.1.80"/>
    </reaction>
</comment>
<dbReference type="InterPro" id="IPR035909">
    <property type="entry name" value="CheB_C"/>
</dbReference>
<protein>
    <recommendedName>
        <fullName evidence="2">protein-glutamate O-methyltransferase</fullName>
        <ecNumber evidence="2">2.1.1.80</ecNumber>
    </recommendedName>
</protein>
<dbReference type="Gene3D" id="3.40.50.150">
    <property type="entry name" value="Vaccinia Virus protein VP39"/>
    <property type="match status" value="1"/>
</dbReference>
<dbReference type="PANTHER" id="PTHR24422:SF27">
    <property type="entry name" value="PROTEIN-GLUTAMATE O-METHYLTRANSFERASE"/>
    <property type="match status" value="1"/>
</dbReference>
<feature type="domain" description="PAC" evidence="9">
    <location>
        <begin position="844"/>
        <end position="894"/>
    </location>
</feature>
<dbReference type="PROSITE" id="PS50122">
    <property type="entry name" value="CHEB"/>
    <property type="match status" value="1"/>
</dbReference>
<evidence type="ECO:0000259" key="11">
    <source>
        <dbReference type="PROSITE" id="PS50123"/>
    </source>
</evidence>
<feature type="domain" description="PAS" evidence="8">
    <location>
        <begin position="897"/>
        <end position="967"/>
    </location>
</feature>
<dbReference type="PANTHER" id="PTHR24422">
    <property type="entry name" value="CHEMOTAXIS PROTEIN METHYLTRANSFERASE"/>
    <property type="match status" value="1"/>
</dbReference>
<dbReference type="Gene3D" id="1.10.155.10">
    <property type="entry name" value="Chemotaxis receptor methyltransferase CheR, N-terminal domain"/>
    <property type="match status" value="1"/>
</dbReference>
<evidence type="ECO:0000256" key="3">
    <source>
        <dbReference type="ARBA" id="ARBA00022603"/>
    </source>
</evidence>
<sequence>MVNEKKTTDKEETKISEEQMHSAEETSTGEHHTQDTNSNKFLKEEFPIVGVGASAGGLAAFEAFFSAIPYDTKLGMAFVLVQHLDPTHRSLLSDLIGRYTQMPVYEVKDGMLVQPDCIYVIPPNHDMVLEYGALQLQEPAEPRGHRLPIDLFFRSLAQNKQEMAIGIILSGTGSDGTLGIQAIKTEGGMVMVQSPESSEYDGMPRSSIATGLADYILTPAEMPSQLIAYVNQVFGKRPQVVPSAKDSMKKIFNILYTQTGHDFSHYKQTTINRRIERRMAIQNVKSTDEYVNHLEKKPGEVEALFHDFLIGVTSFFRNPSAYEVFQKKVIRNLFTGKHPESTIRIWVPGCSTGEEAYSIGILLQEQMEALKQVFKVQIFATDIDRKAIEKARSGVYPATISIDISPERLERFFTMDSGGNYHIQKSIRNMMIFSEQDIIKDPPFSRLDLLSCRNVLIYMDKELQKKLIPLFHYALKPGGCLFLGPSETVGELESLFNTLDRKSKLYRKKDVSSGLLPMGMFIPSRLESKEMKRPSGKVPVESKTHLRGLTEQTMLQYYAPVGVLVNETGDILYIHGRTGMYLEPAPGEAGLNILKMAREGLQQKLTMALHDAVTRKEPVFLSGLRVKTNGDFTTVNLALRPVAEGSDAAVGPNLFLITFEELPDWAQIQTVKSPTINADEGACDNSMEVDARILELKRELQAKEERIRAYSEELETSNEELKSSNEEMQSINEELQSTNEELETSKEELQSVNEELTTVNTELQNKVADLSQAINDMNNLMAGTDIGTIFVDYQLRIVRFTPAVTQVINLIPTDVGRPVGHIVSNLLGYDRLIEDIKEVLDSLTPKDIEVQSRKGTWYLLRIRPYRTLENVIKGAVITFTDITEVKRAREILKESEAMRRLAAIVRDTNDAVTLQDIGGNILAWNPMAEKMYGWSEAEALTMNISRLVPESRKEEEVKVLKRLSQAETLEPYRTKRLTKRGLIMEVWLTATSLANEAGEVYAIATTEREIKSKYKKESGHD</sequence>
<evidence type="ECO:0000256" key="5">
    <source>
        <dbReference type="ARBA" id="ARBA00022691"/>
    </source>
</evidence>